<keyword evidence="3" id="KW-1185">Reference proteome</keyword>
<dbReference type="Gene3D" id="2.30.180.10">
    <property type="entry name" value="FAS1 domain"/>
    <property type="match status" value="3"/>
</dbReference>
<dbReference type="PANTHER" id="PTHR10900:SF77">
    <property type="entry name" value="FI19380P1"/>
    <property type="match status" value="1"/>
</dbReference>
<dbReference type="InterPro" id="IPR000782">
    <property type="entry name" value="FAS1_domain"/>
</dbReference>
<dbReference type="Pfam" id="PF02469">
    <property type="entry name" value="Fasciclin"/>
    <property type="match status" value="1"/>
</dbReference>
<evidence type="ECO:0000313" key="2">
    <source>
        <dbReference type="EMBL" id="MFD2967926.1"/>
    </source>
</evidence>
<dbReference type="InterPro" id="IPR050904">
    <property type="entry name" value="Adhesion/Biosynth-related"/>
</dbReference>
<evidence type="ECO:0000259" key="1">
    <source>
        <dbReference type="PROSITE" id="PS50213"/>
    </source>
</evidence>
<dbReference type="Proteomes" id="UP001597525">
    <property type="component" value="Unassembled WGS sequence"/>
</dbReference>
<accession>A0ABW6BEP8</accession>
<protein>
    <submittedName>
        <fullName evidence="2">Fasciclin domain-containing protein</fullName>
    </submittedName>
</protein>
<evidence type="ECO:0000313" key="3">
    <source>
        <dbReference type="Proteomes" id="UP001597525"/>
    </source>
</evidence>
<dbReference type="SUPFAM" id="SSF82153">
    <property type="entry name" value="FAS1 domain"/>
    <property type="match status" value="2"/>
</dbReference>
<name>A0ABW6BEP8_9SPHI</name>
<sequence length="739" mass="84343">MRVYKVTFYWVLFIVLCVGCRKDAFDNFYNRPENLESPIYTRLEEEGRFSLFRRLIEKASYKETLDQAGYWTIFAPNDEAVNRFLTQEGYGTVEQVPEEVAAQIVRYALVYNAFQTNHIADYQSNLGWVEGLGFRRRTAYYEGFQKQKVRINGVEQELIVTASNRNNVSVTFGTPYYIDGDNNNKYVTYFHQKYASMNNLTAADYSFFHPNVTWADFNFMGAKVLKADIIAENGVIHEVDAVTLPQPSLDRYLAEHDDYSFFRDSILNQFFVTYAPNAAASKTYEYRTGEVAQVYVKVYDPLLTFSLNNENYLKEEDNDGQQDAFTLFIPKNDVLIPWVRTILLEHYKTLNNVPKTVLADFVNTLLWRNAVWPSQFSLKFNVHEEPATFVQQDIVDKKMLSNGFFYGTSKVQESNLFSTVYKHIILDPDYSLMLMLLNKEYKRIITNPNQQFTVFLFSDRLLQQLGYAYNERINEWSWRDRNNNVIGHAITEPRLQRILYTHIVETPNDELANIENSSGYIQTGDKIIPGEFIKWQNGNMYAAGNEFLGQSVHITGSAKFGNNGRIYYVDNLLEFSAETAGQAVNRVANANTQTSRFRDYLVNSTLYRAADLTINGIAAGSSYTILMPNNAAIQQAVDAGVLPSNTAPTDLVDRTKVERFLQHHILTNINVAPDGNQDVISGISLLKDASDQSVIVGIANAVNNLRFTDASGKTVSAVNNTNLYISNRIVLHELNGYLN</sequence>
<feature type="domain" description="FAS1" evidence="1">
    <location>
        <begin position="36"/>
        <end position="243"/>
    </location>
</feature>
<gene>
    <name evidence="2" type="ORF">ACFS7Y_11030</name>
</gene>
<feature type="domain" description="FAS1" evidence="1">
    <location>
        <begin position="581"/>
        <end position="738"/>
    </location>
</feature>
<dbReference type="PROSITE" id="PS50213">
    <property type="entry name" value="FAS1"/>
    <property type="match status" value="2"/>
</dbReference>
<dbReference type="InterPro" id="IPR036378">
    <property type="entry name" value="FAS1_dom_sf"/>
</dbReference>
<dbReference type="RefSeq" id="WP_320186078.1">
    <property type="nucleotide sequence ID" value="NZ_CP138332.1"/>
</dbReference>
<dbReference type="PANTHER" id="PTHR10900">
    <property type="entry name" value="PERIOSTIN-RELATED"/>
    <property type="match status" value="1"/>
</dbReference>
<dbReference type="EMBL" id="JBHUPB010000008">
    <property type="protein sequence ID" value="MFD2967926.1"/>
    <property type="molecule type" value="Genomic_DNA"/>
</dbReference>
<reference evidence="3" key="1">
    <citation type="journal article" date="2019" name="Int. J. Syst. Evol. Microbiol.">
        <title>The Global Catalogue of Microorganisms (GCM) 10K type strain sequencing project: providing services to taxonomists for standard genome sequencing and annotation.</title>
        <authorList>
            <consortium name="The Broad Institute Genomics Platform"/>
            <consortium name="The Broad Institute Genome Sequencing Center for Infectious Disease"/>
            <person name="Wu L."/>
            <person name="Ma J."/>
        </authorList>
    </citation>
    <scope>NUCLEOTIDE SEQUENCE [LARGE SCALE GENOMIC DNA]</scope>
    <source>
        <strain evidence="3">KCTC 22814</strain>
    </source>
</reference>
<comment type="caution">
    <text evidence="2">The sequence shown here is derived from an EMBL/GenBank/DDBJ whole genome shotgun (WGS) entry which is preliminary data.</text>
</comment>
<proteinExistence type="predicted"/>
<organism evidence="2 3">
    <name type="scientific">Sphingobacterium bambusae</name>
    <dbReference type="NCBI Taxonomy" id="662858"/>
    <lineage>
        <taxon>Bacteria</taxon>
        <taxon>Pseudomonadati</taxon>
        <taxon>Bacteroidota</taxon>
        <taxon>Sphingobacteriia</taxon>
        <taxon>Sphingobacteriales</taxon>
        <taxon>Sphingobacteriaceae</taxon>
        <taxon>Sphingobacterium</taxon>
    </lineage>
</organism>